<dbReference type="AlphaFoldDB" id="A0A1X6NZF4"/>
<protein>
    <submittedName>
        <fullName evidence="2">Uncharacterized protein</fullName>
    </submittedName>
</protein>
<evidence type="ECO:0000313" key="3">
    <source>
        <dbReference type="Proteomes" id="UP000218209"/>
    </source>
</evidence>
<dbReference type="Proteomes" id="UP000218209">
    <property type="component" value="Unassembled WGS sequence"/>
</dbReference>
<proteinExistence type="predicted"/>
<reference evidence="2 3" key="1">
    <citation type="submission" date="2017-03" db="EMBL/GenBank/DDBJ databases">
        <title>WGS assembly of Porphyra umbilicalis.</title>
        <authorList>
            <person name="Brawley S.H."/>
            <person name="Blouin N.A."/>
            <person name="Ficko-Blean E."/>
            <person name="Wheeler G.L."/>
            <person name="Lohr M."/>
            <person name="Goodson H.V."/>
            <person name="Jenkins J.W."/>
            <person name="Blaby-Haas C.E."/>
            <person name="Helliwell K.E."/>
            <person name="Chan C."/>
            <person name="Marriage T."/>
            <person name="Bhattacharya D."/>
            <person name="Klein A.S."/>
            <person name="Badis Y."/>
            <person name="Brodie J."/>
            <person name="Cao Y."/>
            <person name="Collen J."/>
            <person name="Dittami S.M."/>
            <person name="Gachon C.M."/>
            <person name="Green B.R."/>
            <person name="Karpowicz S."/>
            <person name="Kim J.W."/>
            <person name="Kudahl U."/>
            <person name="Lin S."/>
            <person name="Michel G."/>
            <person name="Mittag M."/>
            <person name="Olson B.J."/>
            <person name="Pangilinan J."/>
            <person name="Peng Y."/>
            <person name="Qiu H."/>
            <person name="Shu S."/>
            <person name="Singer J.T."/>
            <person name="Smith A.G."/>
            <person name="Sprecher B.N."/>
            <person name="Wagner V."/>
            <person name="Wang W."/>
            <person name="Wang Z.-Y."/>
            <person name="Yan J."/>
            <person name="Yarish C."/>
            <person name="Zoeuner-Riek S."/>
            <person name="Zhuang Y."/>
            <person name="Zou Y."/>
            <person name="Lindquist E.A."/>
            <person name="Grimwood J."/>
            <person name="Barry K."/>
            <person name="Rokhsar D.S."/>
            <person name="Schmutz J."/>
            <person name="Stiller J.W."/>
            <person name="Grossman A.R."/>
            <person name="Prochnik S.E."/>
        </authorList>
    </citation>
    <scope>NUCLEOTIDE SEQUENCE [LARGE SCALE GENOMIC DNA]</scope>
    <source>
        <strain evidence="2">4086291</strain>
    </source>
</reference>
<accession>A0A1X6NZF4</accession>
<gene>
    <name evidence="2" type="ORF">BU14_0320s0011</name>
</gene>
<evidence type="ECO:0000313" key="2">
    <source>
        <dbReference type="EMBL" id="OSX73900.1"/>
    </source>
</evidence>
<evidence type="ECO:0000256" key="1">
    <source>
        <dbReference type="SAM" id="Phobius"/>
    </source>
</evidence>
<dbReference type="EMBL" id="KV918973">
    <property type="protein sequence ID" value="OSX73900.1"/>
    <property type="molecule type" value="Genomic_DNA"/>
</dbReference>
<keyword evidence="1" id="KW-0812">Transmembrane</keyword>
<keyword evidence="1" id="KW-0472">Membrane</keyword>
<feature type="transmembrane region" description="Helical" evidence="1">
    <location>
        <begin position="50"/>
        <end position="79"/>
    </location>
</feature>
<keyword evidence="3" id="KW-1185">Reference proteome</keyword>
<name>A0A1X6NZF4_PORUM</name>
<keyword evidence="1" id="KW-1133">Transmembrane helix</keyword>
<organism evidence="2 3">
    <name type="scientific">Porphyra umbilicalis</name>
    <name type="common">Purple laver</name>
    <name type="synonym">Red alga</name>
    <dbReference type="NCBI Taxonomy" id="2786"/>
    <lineage>
        <taxon>Eukaryota</taxon>
        <taxon>Rhodophyta</taxon>
        <taxon>Bangiophyceae</taxon>
        <taxon>Bangiales</taxon>
        <taxon>Bangiaceae</taxon>
        <taxon>Porphyra</taxon>
    </lineage>
</organism>
<feature type="transmembrane region" description="Helical" evidence="1">
    <location>
        <begin position="95"/>
        <end position="123"/>
    </location>
</feature>
<sequence length="328" mass="34493">MDVPGGVAVTHPIGGEPRWVTRTTVGPPLAEIDDVRQPWRERPAVVHGPVGTLFGCSALVGVTACGVTVAMTVGGWLWLDILDHAVLGAGEATPWWVWLCIVMPIVLSAACIAHGASMAAWAYMRVVRTCTTRAYALHGLSSDDAVVRIGAALSHDAALHMVMTCYHEEPHSTLAPAKCTASWTGRQPVVGVSALAADAGDDFDVLLPGRGEPPVRLFLPARAVLTPAARAAVDAQVDAFVAANVHRDTHHVVVVQLVLHAGFCQRLTVYAPGRPPVALGPTAWAVAVAAACTWAFELAARAAMGDRQLTIARTFVVDARGNRVGKGD</sequence>